<dbReference type="PANTHER" id="PTHR33734:SF22">
    <property type="entry name" value="MEMBRANE-BOUND LYTIC MUREIN TRANSGLYCOSYLASE D"/>
    <property type="match status" value="1"/>
</dbReference>
<dbReference type="Gene3D" id="1.10.530.10">
    <property type="match status" value="1"/>
</dbReference>
<dbReference type="HOGENOM" id="CLU_009520_1_3_10"/>
<dbReference type="CAZy" id="GH23">
    <property type="family name" value="Glycoside Hydrolase Family 23"/>
</dbReference>
<dbReference type="EMBL" id="CP001807">
    <property type="protein sequence ID" value="ACY47121.1"/>
    <property type="molecule type" value="Genomic_DNA"/>
</dbReference>
<evidence type="ECO:0000256" key="2">
    <source>
        <dbReference type="SAM" id="Coils"/>
    </source>
</evidence>
<organism evidence="5 6">
    <name type="scientific">Rhodothermus marinus (strain ATCC 43812 / DSM 4252 / R-10)</name>
    <name type="common">Rhodothermus obamensis</name>
    <dbReference type="NCBI Taxonomy" id="518766"/>
    <lineage>
        <taxon>Bacteria</taxon>
        <taxon>Pseudomonadati</taxon>
        <taxon>Rhodothermota</taxon>
        <taxon>Rhodothermia</taxon>
        <taxon>Rhodothermales</taxon>
        <taxon>Rhodothermaceae</taxon>
        <taxon>Rhodothermus</taxon>
    </lineage>
</organism>
<dbReference type="CDD" id="cd00118">
    <property type="entry name" value="LysM"/>
    <property type="match status" value="4"/>
</dbReference>
<dbReference type="SUPFAM" id="SSF53955">
    <property type="entry name" value="Lysozyme-like"/>
    <property type="match status" value="1"/>
</dbReference>
<evidence type="ECO:0000259" key="4">
    <source>
        <dbReference type="PROSITE" id="PS51782"/>
    </source>
</evidence>
<dbReference type="CAZy" id="CBM50">
    <property type="family name" value="Carbohydrate-Binding Module Family 50"/>
</dbReference>
<dbReference type="GO" id="GO:0008932">
    <property type="term" value="F:lytic endotransglycosylase activity"/>
    <property type="evidence" value="ECO:0007669"/>
    <property type="project" value="TreeGrafter"/>
</dbReference>
<reference evidence="5 6" key="1">
    <citation type="journal article" date="2009" name="Stand. Genomic Sci.">
        <title>Complete genome sequence of Rhodothermus marinus type strain (R-10).</title>
        <authorList>
            <person name="Nolan M."/>
            <person name="Tindall B.J."/>
            <person name="Pomrenke H."/>
            <person name="Lapidus A."/>
            <person name="Copeland A."/>
            <person name="Glavina Del Rio T."/>
            <person name="Lucas S."/>
            <person name="Chen F."/>
            <person name="Tice H."/>
            <person name="Cheng J.F."/>
            <person name="Saunders E."/>
            <person name="Han C."/>
            <person name="Bruce D."/>
            <person name="Goodwin L."/>
            <person name="Chain P."/>
            <person name="Pitluck S."/>
            <person name="Ovchinikova G."/>
            <person name="Pati A."/>
            <person name="Ivanova N."/>
            <person name="Mavromatis K."/>
            <person name="Chen A."/>
            <person name="Palaniappan K."/>
            <person name="Land M."/>
            <person name="Hauser L."/>
            <person name="Chang Y.J."/>
            <person name="Jeffries C.D."/>
            <person name="Brettin T."/>
            <person name="Goker M."/>
            <person name="Bristow J."/>
            <person name="Eisen J.A."/>
            <person name="Markowitz V."/>
            <person name="Hugenholtz P."/>
            <person name="Kyrpides N.C."/>
            <person name="Klenk H.P."/>
            <person name="Detter J.C."/>
        </authorList>
    </citation>
    <scope>NUCLEOTIDE SEQUENCE [LARGE SCALE GENOMIC DNA]</scope>
    <source>
        <strain evidence="6">ATCC 43812 / DSM 4252 / R-10</strain>
    </source>
</reference>
<comment type="similarity">
    <text evidence="1">Belongs to the transglycosylase Slt family.</text>
</comment>
<accession>D0MD11</accession>
<dbReference type="OrthoDB" id="9815002at2"/>
<dbReference type="STRING" id="518766.Rmar_0215"/>
<feature type="coiled-coil region" evidence="2">
    <location>
        <begin position="91"/>
        <end position="118"/>
    </location>
</feature>
<evidence type="ECO:0000256" key="3">
    <source>
        <dbReference type="SAM" id="MobiDB-lite"/>
    </source>
</evidence>
<evidence type="ECO:0000256" key="1">
    <source>
        <dbReference type="ARBA" id="ARBA00007734"/>
    </source>
</evidence>
<dbReference type="Gene3D" id="3.10.350.10">
    <property type="entry name" value="LysM domain"/>
    <property type="match status" value="4"/>
</dbReference>
<gene>
    <name evidence="5" type="ordered locus">Rmar_0215</name>
</gene>
<protein>
    <submittedName>
        <fullName evidence="5">Lytic transglycosylase catalytic</fullName>
    </submittedName>
</protein>
<dbReference type="AlphaFoldDB" id="D0MD11"/>
<dbReference type="InterPro" id="IPR036779">
    <property type="entry name" value="LysM_dom_sf"/>
</dbReference>
<feature type="domain" description="LysM" evidence="4">
    <location>
        <begin position="634"/>
        <end position="677"/>
    </location>
</feature>
<dbReference type="SMART" id="SM00257">
    <property type="entry name" value="LysM"/>
    <property type="match status" value="4"/>
</dbReference>
<dbReference type="KEGG" id="rmr:Rmar_0215"/>
<dbReference type="InterPro" id="IPR018392">
    <property type="entry name" value="LysM"/>
</dbReference>
<dbReference type="eggNOG" id="COG0741">
    <property type="taxonomic scope" value="Bacteria"/>
</dbReference>
<feature type="domain" description="LysM" evidence="4">
    <location>
        <begin position="580"/>
        <end position="623"/>
    </location>
</feature>
<name>D0MD11_RHOM4</name>
<feature type="compositionally biased region" description="Low complexity" evidence="3">
    <location>
        <begin position="563"/>
        <end position="576"/>
    </location>
</feature>
<dbReference type="InterPro" id="IPR000189">
    <property type="entry name" value="Transglyc_AS"/>
</dbReference>
<dbReference type="InterPro" id="IPR023346">
    <property type="entry name" value="Lysozyme-like_dom_sf"/>
</dbReference>
<dbReference type="PROSITE" id="PS51782">
    <property type="entry name" value="LYSM"/>
    <property type="match status" value="4"/>
</dbReference>
<evidence type="ECO:0000313" key="6">
    <source>
        <dbReference type="Proteomes" id="UP000002221"/>
    </source>
</evidence>
<proteinExistence type="inferred from homology"/>
<keyword evidence="2" id="KW-0175">Coiled coil</keyword>
<sequence>MRAAVLRGLFLLLLAWSLVGTGRAQDTRRIAPPLPLERLQAYPSEEIPFARRVRLLGAGLAGLLPPADSLSEAELLEYLARLYDQQARILKAEADGDLDQAAQLLDEALEALAALSRQPGIEADVRFRELYRSLLVEYEQLYGTPPDTLTLSYGDIFAFREAMFAAMETVREPLLEDVFTPNLTVPASSVPLTMNRLVKASMDYLLREPEKHLLRWLSRAETYFPMIEQIFEEEGVPDELKYLAMIESGLNPYARSRAGAVGMWQFMAGTARLYNLNITPWVDERRDPEKSTRAAARHLKDLYAMFGDWHLALAAYNAGAGRVQRALNQARMRHGTGQLTFWDIYPYLPRETRNYVPMFIAAALVASNPAALNLTVEPGPRYEYDYVPVQGMLSLEEIAHLAGTDVATLRALNPELRQNTLPPSRGPYFIRLPLGSYARFAEAYARLPEDRKRPVTTYTVRRGDALSIIARRFGVSVSALMRANGLHSTVIRPGQRLIVPVPHYESTNALQLAEAKPVSVQYGSRAVRPLYSTQPIPPTAPATTAQPTALETSSEERNEPSRETTSATTESRTPEAPTRVVYTVRRGDALSEIAQKYGVSVADIKRWNNLSGNTIRVGQELVLYLSEPVTPERVVYTVRRGDTLSEIAQRFGVSVTAIKRWNNLDDNTIQIGQRLTIYPEAGTTQGYTIYHVRPGDTLSEIAQRFGVSVRDIQRWNGLRSSRIYPGQRLKIFS</sequence>
<dbReference type="PROSITE" id="PS00922">
    <property type="entry name" value="TRANSGLYCOSYLASE"/>
    <property type="match status" value="1"/>
</dbReference>
<evidence type="ECO:0000313" key="5">
    <source>
        <dbReference type="EMBL" id="ACY47121.1"/>
    </source>
</evidence>
<dbReference type="CDD" id="cd16894">
    <property type="entry name" value="MltD-like"/>
    <property type="match status" value="1"/>
</dbReference>
<dbReference type="PANTHER" id="PTHR33734">
    <property type="entry name" value="LYSM DOMAIN-CONTAINING GPI-ANCHORED PROTEIN 2"/>
    <property type="match status" value="1"/>
</dbReference>
<dbReference type="eggNOG" id="COG1388">
    <property type="taxonomic scope" value="Bacteria"/>
</dbReference>
<keyword evidence="6" id="KW-1185">Reference proteome</keyword>
<feature type="domain" description="LysM" evidence="4">
    <location>
        <begin position="688"/>
        <end position="731"/>
    </location>
</feature>
<dbReference type="SUPFAM" id="SSF54106">
    <property type="entry name" value="LysM domain"/>
    <property type="match status" value="4"/>
</dbReference>
<dbReference type="Proteomes" id="UP000002221">
    <property type="component" value="Chromosome"/>
</dbReference>
<feature type="region of interest" description="Disordered" evidence="3">
    <location>
        <begin position="531"/>
        <end position="578"/>
    </location>
</feature>
<feature type="domain" description="LysM" evidence="4">
    <location>
        <begin position="456"/>
        <end position="499"/>
    </location>
</feature>
<dbReference type="Pfam" id="PF01464">
    <property type="entry name" value="SLT"/>
    <property type="match status" value="1"/>
</dbReference>
<dbReference type="InterPro" id="IPR008258">
    <property type="entry name" value="Transglycosylase_SLT_dom_1"/>
</dbReference>
<dbReference type="Pfam" id="PF01476">
    <property type="entry name" value="LysM"/>
    <property type="match status" value="4"/>
</dbReference>
<dbReference type="GO" id="GO:0016020">
    <property type="term" value="C:membrane"/>
    <property type="evidence" value="ECO:0007669"/>
    <property type="project" value="InterPro"/>
</dbReference>
<dbReference type="GO" id="GO:0000270">
    <property type="term" value="P:peptidoglycan metabolic process"/>
    <property type="evidence" value="ECO:0007669"/>
    <property type="project" value="InterPro"/>
</dbReference>